<evidence type="ECO:0000256" key="2">
    <source>
        <dbReference type="ARBA" id="ARBA00023163"/>
    </source>
</evidence>
<dbReference type="PANTHER" id="PTHR35807:SF1">
    <property type="entry name" value="TRANSCRIPTIONAL REGULATOR REDD"/>
    <property type="match status" value="1"/>
</dbReference>
<gene>
    <name evidence="5" type="ORF">RM423_15060</name>
</gene>
<dbReference type="Pfam" id="PF03704">
    <property type="entry name" value="BTAD"/>
    <property type="match status" value="1"/>
</dbReference>
<evidence type="ECO:0000259" key="4">
    <source>
        <dbReference type="SMART" id="SM01043"/>
    </source>
</evidence>
<dbReference type="InterPro" id="IPR036388">
    <property type="entry name" value="WH-like_DNA-bd_sf"/>
</dbReference>
<evidence type="ECO:0000256" key="1">
    <source>
        <dbReference type="ARBA" id="ARBA00023015"/>
    </source>
</evidence>
<dbReference type="PANTHER" id="PTHR35807">
    <property type="entry name" value="TRANSCRIPTIONAL REGULATOR REDD-RELATED"/>
    <property type="match status" value="1"/>
</dbReference>
<proteinExistence type="predicted"/>
<accession>A0ABU2JE11</accession>
<dbReference type="InterPro" id="IPR005158">
    <property type="entry name" value="BTAD"/>
</dbReference>
<dbReference type="RefSeq" id="WP_311423863.1">
    <property type="nucleotide sequence ID" value="NZ_JAVREH010000021.1"/>
</dbReference>
<sequence length="314" mass="33784">MTQSAVAQRRPQLSVLGGFELTVGDEPLSLCASGEKLLAFLAVHGRFRPVRRTALAERLWSDTDPARASASLRSVLWRLPRPQGVQLVRTSSASLHLADDVTVDLWHAEDTAQAIAASAVMGETVTGQTVTGQTVTGQTVTGQTVTGETDSAAALADRAAALADRAAALADRAGCDPVTSLGGDLLPGWSDDWLILEQEAFRQTRLHALEQTCARLRHCGHYAAALRAGSAAVRCEPLRESAHRQLIKVHLAEGNHAEALRQYQSFRRLLAYELGLPPSASIRSLVAPLLGRPIDHQGRETSQQPAPEATHERR</sequence>
<feature type="domain" description="Bacterial transcriptional activator" evidence="4">
    <location>
        <begin position="149"/>
        <end position="290"/>
    </location>
</feature>
<reference evidence="6" key="1">
    <citation type="submission" date="2023-07" db="EMBL/GenBank/DDBJ databases">
        <title>30 novel species of actinomycetes from the DSMZ collection.</title>
        <authorList>
            <person name="Nouioui I."/>
        </authorList>
    </citation>
    <scope>NUCLEOTIDE SEQUENCE [LARGE SCALE GENOMIC DNA]</scope>
    <source>
        <strain evidence="6">DSM 44399</strain>
    </source>
</reference>
<dbReference type="Gene3D" id="1.10.10.10">
    <property type="entry name" value="Winged helix-like DNA-binding domain superfamily/Winged helix DNA-binding domain"/>
    <property type="match status" value="1"/>
</dbReference>
<comment type="caution">
    <text evidence="5">The sequence shown here is derived from an EMBL/GenBank/DDBJ whole genome shotgun (WGS) entry which is preliminary data.</text>
</comment>
<protein>
    <submittedName>
        <fullName evidence="5">Bacterial transcriptional activator domain-containing protein</fullName>
    </submittedName>
</protein>
<dbReference type="EMBL" id="JAVREH010000021">
    <property type="protein sequence ID" value="MDT0262714.1"/>
    <property type="molecule type" value="Genomic_DNA"/>
</dbReference>
<evidence type="ECO:0000256" key="3">
    <source>
        <dbReference type="SAM" id="MobiDB-lite"/>
    </source>
</evidence>
<dbReference type="InterPro" id="IPR051677">
    <property type="entry name" value="AfsR-DnrI-RedD_regulator"/>
</dbReference>
<dbReference type="SUPFAM" id="SSF48452">
    <property type="entry name" value="TPR-like"/>
    <property type="match status" value="1"/>
</dbReference>
<organism evidence="5 6">
    <name type="scientific">Jatrophihabitans lederbergiae</name>
    <dbReference type="NCBI Taxonomy" id="3075547"/>
    <lineage>
        <taxon>Bacteria</taxon>
        <taxon>Bacillati</taxon>
        <taxon>Actinomycetota</taxon>
        <taxon>Actinomycetes</taxon>
        <taxon>Jatrophihabitantales</taxon>
        <taxon>Jatrophihabitantaceae</taxon>
        <taxon>Jatrophihabitans</taxon>
    </lineage>
</organism>
<keyword evidence="2" id="KW-0804">Transcription</keyword>
<feature type="region of interest" description="Disordered" evidence="3">
    <location>
        <begin position="295"/>
        <end position="314"/>
    </location>
</feature>
<dbReference type="InterPro" id="IPR011990">
    <property type="entry name" value="TPR-like_helical_dom_sf"/>
</dbReference>
<evidence type="ECO:0000313" key="6">
    <source>
        <dbReference type="Proteomes" id="UP001183176"/>
    </source>
</evidence>
<keyword evidence="1" id="KW-0805">Transcription regulation</keyword>
<dbReference type="Proteomes" id="UP001183176">
    <property type="component" value="Unassembled WGS sequence"/>
</dbReference>
<dbReference type="Gene3D" id="1.25.40.10">
    <property type="entry name" value="Tetratricopeptide repeat domain"/>
    <property type="match status" value="1"/>
</dbReference>
<name>A0ABU2JE11_9ACTN</name>
<evidence type="ECO:0000313" key="5">
    <source>
        <dbReference type="EMBL" id="MDT0262714.1"/>
    </source>
</evidence>
<dbReference type="SMART" id="SM01043">
    <property type="entry name" value="BTAD"/>
    <property type="match status" value="1"/>
</dbReference>
<keyword evidence="6" id="KW-1185">Reference proteome</keyword>